<reference evidence="2 3" key="1">
    <citation type="submission" date="2012-05" db="EMBL/GenBank/DDBJ databases">
        <title>Recombination and specialization in a pathogen metapopulation.</title>
        <authorList>
            <person name="Gardiner A."/>
            <person name="Kemen E."/>
            <person name="Schultz-Larsen T."/>
            <person name="MacLean D."/>
            <person name="Van Oosterhout C."/>
            <person name="Jones J.D.G."/>
        </authorList>
    </citation>
    <scope>NUCLEOTIDE SEQUENCE [LARGE SCALE GENOMIC DNA]</scope>
    <source>
        <strain evidence="2 3">Ac Nc2</strain>
    </source>
</reference>
<evidence type="ECO:0000313" key="2">
    <source>
        <dbReference type="EMBL" id="CCI11822.1"/>
    </source>
</evidence>
<dbReference type="Proteomes" id="UP000053237">
    <property type="component" value="Unassembled WGS sequence"/>
</dbReference>
<dbReference type="EMBL" id="CAIX01003410">
    <property type="protein sequence ID" value="CCI11822.1"/>
    <property type="molecule type" value="Genomic_DNA"/>
</dbReference>
<feature type="chain" id="PRO_5001531915" evidence="1">
    <location>
        <begin position="18"/>
        <end position="51"/>
    </location>
</feature>
<evidence type="ECO:0000256" key="1">
    <source>
        <dbReference type="SAM" id="SignalP"/>
    </source>
</evidence>
<accession>A0A024FY16</accession>
<comment type="caution">
    <text evidence="2">The sequence shown here is derived from an EMBL/GenBank/DDBJ whole genome shotgun (WGS) entry which is preliminary data.</text>
</comment>
<evidence type="ECO:0000313" key="3">
    <source>
        <dbReference type="Proteomes" id="UP000053237"/>
    </source>
</evidence>
<keyword evidence="1" id="KW-0732">Signal</keyword>
<proteinExistence type="predicted"/>
<gene>
    <name evidence="2" type="ORF">BN9_135570</name>
</gene>
<dbReference type="InParanoid" id="A0A024FY16"/>
<protein>
    <submittedName>
        <fullName evidence="2">Uncharacterized protein</fullName>
    </submittedName>
</protein>
<dbReference type="AlphaFoldDB" id="A0A024FY16"/>
<organism evidence="2 3">
    <name type="scientific">Albugo candida</name>
    <dbReference type="NCBI Taxonomy" id="65357"/>
    <lineage>
        <taxon>Eukaryota</taxon>
        <taxon>Sar</taxon>
        <taxon>Stramenopiles</taxon>
        <taxon>Oomycota</taxon>
        <taxon>Peronosporomycetes</taxon>
        <taxon>Albuginales</taxon>
        <taxon>Albuginaceae</taxon>
        <taxon>Albugo</taxon>
    </lineage>
</organism>
<name>A0A024FY16_9STRA</name>
<sequence>MPRILLLILNLNRYVTSFVVDEKYADISFTTNWSLLLKHPIPSASLLICLS</sequence>
<feature type="signal peptide" evidence="1">
    <location>
        <begin position="1"/>
        <end position="17"/>
    </location>
</feature>
<keyword evidence="3" id="KW-1185">Reference proteome</keyword>